<gene>
    <name evidence="8" type="ORF">A3C61_02935</name>
</gene>
<keyword evidence="1" id="KW-0560">Oxidoreductase</keyword>
<evidence type="ECO:0000256" key="5">
    <source>
        <dbReference type="PIRSR" id="PIRSR000149-4"/>
    </source>
</evidence>
<sequence length="348" mass="37923">MRKARIAINGFGRIGRAFFKLAITRPELEVVIINDLGDIDNLAYLLQYDSAYGRYSKEISVKESPSAGGGKKHLVVDGHETLFIQEKDPSLLPWGALGVDIVVEATGIYDSFEKAEVHKKAGAKRVVITAPAKDDDSEDYKTVLMGVNEDDLKKCTISSNGSCTTNSVSPIMQILSEKIGIKKAFLSTTHGYTATQNLIDGPVKGHDWRRGRSAAINISPSWTGAAIATTRAVKSMAGKFDGASMRVPIVTGSLSCLIMLIEKPATAEEINNIFKEAEKEERWKGILKTTNDQIVSSDIVGDAYAATIDLNLTRVVDGDLCAVFSWYDNEFGYTNTLVEHVLKVAKTL</sequence>
<feature type="domain" description="Glyceraldehyde 3-phosphate dehydrogenase NAD(P) binding" evidence="7">
    <location>
        <begin position="4"/>
        <end position="163"/>
    </location>
</feature>
<dbReference type="SUPFAM" id="SSF51735">
    <property type="entry name" value="NAD(P)-binding Rossmann-fold domains"/>
    <property type="match status" value="1"/>
</dbReference>
<dbReference type="InterPro" id="IPR020829">
    <property type="entry name" value="GlycerAld_3-P_DH_cat"/>
</dbReference>
<dbReference type="Proteomes" id="UP000178908">
    <property type="component" value="Unassembled WGS sequence"/>
</dbReference>
<dbReference type="Gene3D" id="3.40.50.720">
    <property type="entry name" value="NAD(P)-binding Rossmann-like Domain"/>
    <property type="match status" value="1"/>
</dbReference>
<dbReference type="SMART" id="SM00846">
    <property type="entry name" value="Gp_dh_N"/>
    <property type="match status" value="1"/>
</dbReference>
<dbReference type="Gene3D" id="3.30.360.10">
    <property type="entry name" value="Dihydrodipicolinate Reductase, domain 2"/>
    <property type="match status" value="1"/>
</dbReference>
<dbReference type="PIRSF" id="PIRSF000149">
    <property type="entry name" value="GAP_DH"/>
    <property type="match status" value="1"/>
</dbReference>
<evidence type="ECO:0000256" key="2">
    <source>
        <dbReference type="PIRSR" id="PIRSR000149-1"/>
    </source>
</evidence>
<feature type="binding site" evidence="4">
    <location>
        <position position="35"/>
    </location>
    <ligand>
        <name>NAD(+)</name>
        <dbReference type="ChEBI" id="CHEBI:57540"/>
    </ligand>
</feature>
<dbReference type="EMBL" id="MGJO01000014">
    <property type="protein sequence ID" value="OGN09740.1"/>
    <property type="molecule type" value="Genomic_DNA"/>
</dbReference>
<dbReference type="CDD" id="cd18126">
    <property type="entry name" value="GAPDH_I_C"/>
    <property type="match status" value="1"/>
</dbReference>
<evidence type="ECO:0000313" key="9">
    <source>
        <dbReference type="Proteomes" id="UP000178908"/>
    </source>
</evidence>
<dbReference type="InterPro" id="IPR020831">
    <property type="entry name" value="GlycerAld/Erythrose_P_DH"/>
</dbReference>
<evidence type="ECO:0000256" key="6">
    <source>
        <dbReference type="RuleBase" id="RU000397"/>
    </source>
</evidence>
<accession>A0A1F8FAZ0</accession>
<feature type="active site" description="Nucleophile" evidence="2">
    <location>
        <position position="163"/>
    </location>
</feature>
<keyword evidence="4" id="KW-0547">Nucleotide-binding</keyword>
<proteinExistence type="inferred from homology"/>
<dbReference type="InterPro" id="IPR036291">
    <property type="entry name" value="NAD(P)-bd_dom_sf"/>
</dbReference>
<evidence type="ECO:0000256" key="1">
    <source>
        <dbReference type="ARBA" id="ARBA00023002"/>
    </source>
</evidence>
<feature type="binding site" evidence="4">
    <location>
        <position position="129"/>
    </location>
    <ligand>
        <name>NAD(+)</name>
        <dbReference type="ChEBI" id="CHEBI:57540"/>
    </ligand>
</feature>
<protein>
    <submittedName>
        <fullName evidence="8">Type I glyceraldehyde-3-phosphate dehydrogenase</fullName>
    </submittedName>
</protein>
<name>A0A1F8FAZ0_9BACT</name>
<comment type="caution">
    <text evidence="8">The sequence shown here is derived from an EMBL/GenBank/DDBJ whole genome shotgun (WGS) entry which is preliminary data.</text>
</comment>
<feature type="binding site" evidence="3">
    <location>
        <begin position="223"/>
        <end position="224"/>
    </location>
    <ligand>
        <name>D-glyceraldehyde 3-phosphate</name>
        <dbReference type="ChEBI" id="CHEBI:59776"/>
    </ligand>
</feature>
<reference evidence="8 9" key="1">
    <citation type="journal article" date="2016" name="Nat. Commun.">
        <title>Thousands of microbial genomes shed light on interconnected biogeochemical processes in an aquifer system.</title>
        <authorList>
            <person name="Anantharaman K."/>
            <person name="Brown C.T."/>
            <person name="Hug L.A."/>
            <person name="Sharon I."/>
            <person name="Castelle C.J."/>
            <person name="Probst A.J."/>
            <person name="Thomas B.C."/>
            <person name="Singh A."/>
            <person name="Wilkins M.J."/>
            <person name="Karaoz U."/>
            <person name="Brodie E.L."/>
            <person name="Williams K.H."/>
            <person name="Hubbard S.S."/>
            <person name="Banfield J.F."/>
        </authorList>
    </citation>
    <scope>NUCLEOTIDE SEQUENCE [LARGE SCALE GENOMIC DNA]</scope>
</reference>
<feature type="binding site" evidence="3">
    <location>
        <position position="193"/>
    </location>
    <ligand>
        <name>D-glyceraldehyde 3-phosphate</name>
        <dbReference type="ChEBI" id="CHEBI:59776"/>
    </ligand>
</feature>
<feature type="binding site" evidence="4">
    <location>
        <position position="329"/>
    </location>
    <ligand>
        <name>NAD(+)</name>
        <dbReference type="ChEBI" id="CHEBI:57540"/>
    </ligand>
</feature>
<dbReference type="GO" id="GO:0016620">
    <property type="term" value="F:oxidoreductase activity, acting on the aldehyde or oxo group of donors, NAD or NADP as acceptor"/>
    <property type="evidence" value="ECO:0007669"/>
    <property type="project" value="InterPro"/>
</dbReference>
<comment type="similarity">
    <text evidence="6">Belongs to the glyceraldehyde-3-phosphate dehydrogenase family.</text>
</comment>
<dbReference type="PANTHER" id="PTHR43148">
    <property type="entry name" value="GLYCERALDEHYDE-3-PHOSPHATE DEHYDROGENASE 2"/>
    <property type="match status" value="1"/>
</dbReference>
<feature type="site" description="Activates thiol group during catalysis" evidence="5">
    <location>
        <position position="190"/>
    </location>
</feature>
<dbReference type="PRINTS" id="PR00078">
    <property type="entry name" value="G3PDHDRGNASE"/>
</dbReference>
<evidence type="ECO:0000256" key="3">
    <source>
        <dbReference type="PIRSR" id="PIRSR000149-2"/>
    </source>
</evidence>
<feature type="binding site" evidence="4">
    <location>
        <begin position="13"/>
        <end position="14"/>
    </location>
    <ligand>
        <name>NAD(+)</name>
        <dbReference type="ChEBI" id="CHEBI:57540"/>
    </ligand>
</feature>
<dbReference type="SUPFAM" id="SSF55347">
    <property type="entry name" value="Glyceraldehyde-3-phosphate dehydrogenase-like, C-terminal domain"/>
    <property type="match status" value="1"/>
</dbReference>
<dbReference type="InterPro" id="IPR020828">
    <property type="entry name" value="GlycerAld_3-P_DH_NAD(P)-bd"/>
</dbReference>
<organism evidence="8 9">
    <name type="scientific">Candidatus Yanofskybacteria bacterium RIFCSPHIGHO2_02_FULL_39_10</name>
    <dbReference type="NCBI Taxonomy" id="1802674"/>
    <lineage>
        <taxon>Bacteria</taxon>
        <taxon>Candidatus Yanofskyibacteriota</taxon>
    </lineage>
</organism>
<evidence type="ECO:0000256" key="4">
    <source>
        <dbReference type="PIRSR" id="PIRSR000149-3"/>
    </source>
</evidence>
<dbReference type="AlphaFoldDB" id="A0A1F8FAZ0"/>
<dbReference type="GO" id="GO:0051287">
    <property type="term" value="F:NAD binding"/>
    <property type="evidence" value="ECO:0007669"/>
    <property type="project" value="InterPro"/>
</dbReference>
<dbReference type="CDD" id="cd05214">
    <property type="entry name" value="GAPDH_I_N"/>
    <property type="match status" value="1"/>
</dbReference>
<evidence type="ECO:0000259" key="7">
    <source>
        <dbReference type="SMART" id="SM00846"/>
    </source>
</evidence>
<evidence type="ECO:0000313" key="8">
    <source>
        <dbReference type="EMBL" id="OGN09740.1"/>
    </source>
</evidence>
<keyword evidence="4" id="KW-0520">NAD</keyword>
<feature type="binding site" evidence="3">
    <location>
        <position position="246"/>
    </location>
    <ligand>
        <name>D-glyceraldehyde 3-phosphate</name>
        <dbReference type="ChEBI" id="CHEBI:59776"/>
    </ligand>
</feature>
<feature type="binding site" evidence="3">
    <location>
        <begin position="162"/>
        <end position="164"/>
    </location>
    <ligand>
        <name>D-glyceraldehyde 3-phosphate</name>
        <dbReference type="ChEBI" id="CHEBI:59776"/>
    </ligand>
</feature>
<dbReference type="Pfam" id="PF00044">
    <property type="entry name" value="Gp_dh_N"/>
    <property type="match status" value="1"/>
</dbReference>
<dbReference type="Pfam" id="PF02800">
    <property type="entry name" value="Gp_dh_C"/>
    <property type="match status" value="1"/>
</dbReference>
<dbReference type="FunFam" id="3.40.50.720:FF:000001">
    <property type="entry name" value="Glyceraldehyde-3-phosphate dehydrogenase"/>
    <property type="match status" value="1"/>
</dbReference>